<keyword evidence="8" id="KW-0418">Kinase</keyword>
<dbReference type="GO" id="GO:0005524">
    <property type="term" value="F:ATP binding"/>
    <property type="evidence" value="ECO:0007669"/>
    <property type="project" value="UniProtKB-KW"/>
</dbReference>
<dbReference type="InterPro" id="IPR001789">
    <property type="entry name" value="Sig_transdc_resp-reg_receiver"/>
</dbReference>
<dbReference type="FunFam" id="1.10.287.130:FF:000002">
    <property type="entry name" value="Two-component osmosensing histidine kinase"/>
    <property type="match status" value="1"/>
</dbReference>
<dbReference type="Gene3D" id="3.30.450.20">
    <property type="entry name" value="PAS domain"/>
    <property type="match status" value="2"/>
</dbReference>
<dbReference type="SMART" id="SM00387">
    <property type="entry name" value="HATPase_c"/>
    <property type="match status" value="1"/>
</dbReference>
<dbReference type="PANTHER" id="PTHR45339:SF5">
    <property type="entry name" value="HISTIDINE KINASE"/>
    <property type="match status" value="1"/>
</dbReference>
<dbReference type="Pfam" id="PF08447">
    <property type="entry name" value="PAS_3"/>
    <property type="match status" value="1"/>
</dbReference>
<dbReference type="Pfam" id="PF00989">
    <property type="entry name" value="PAS"/>
    <property type="match status" value="1"/>
</dbReference>
<dbReference type="PROSITE" id="PS50113">
    <property type="entry name" value="PAC"/>
    <property type="match status" value="2"/>
</dbReference>
<evidence type="ECO:0000259" key="21">
    <source>
        <dbReference type="PROSITE" id="PS50894"/>
    </source>
</evidence>
<dbReference type="SMART" id="SM00388">
    <property type="entry name" value="HisKA"/>
    <property type="match status" value="1"/>
</dbReference>
<dbReference type="AlphaFoldDB" id="A0A1I3QJQ2"/>
<feature type="domain" description="Histidine kinase" evidence="17">
    <location>
        <begin position="424"/>
        <end position="644"/>
    </location>
</feature>
<dbReference type="InterPro" id="IPR036890">
    <property type="entry name" value="HATPase_C_sf"/>
</dbReference>
<dbReference type="InterPro" id="IPR013767">
    <property type="entry name" value="PAS_fold"/>
</dbReference>
<dbReference type="CDD" id="cd17546">
    <property type="entry name" value="REC_hyHK_CKI1_RcsC-like"/>
    <property type="match status" value="1"/>
</dbReference>
<feature type="domain" description="PAC" evidence="20">
    <location>
        <begin position="201"/>
        <end position="256"/>
    </location>
</feature>
<evidence type="ECO:0000256" key="15">
    <source>
        <dbReference type="PROSITE-ProRule" id="PRU00169"/>
    </source>
</evidence>
<evidence type="ECO:0000256" key="14">
    <source>
        <dbReference type="PROSITE-ProRule" id="PRU00110"/>
    </source>
</evidence>
<dbReference type="InterPro" id="IPR036097">
    <property type="entry name" value="HisK_dim/P_sf"/>
</dbReference>
<feature type="modified residue" description="Phosphohistidine" evidence="14">
    <location>
        <position position="866"/>
    </location>
</feature>
<dbReference type="Pfam" id="PF02518">
    <property type="entry name" value="HATPase_c"/>
    <property type="match status" value="1"/>
</dbReference>
<keyword evidence="9" id="KW-0067">ATP-binding</keyword>
<dbReference type="Gene3D" id="1.20.120.160">
    <property type="entry name" value="HPT domain"/>
    <property type="match status" value="1"/>
</dbReference>
<evidence type="ECO:0000256" key="12">
    <source>
        <dbReference type="ARBA" id="ARBA00068150"/>
    </source>
</evidence>
<feature type="domain" description="HPt" evidence="21">
    <location>
        <begin position="827"/>
        <end position="920"/>
    </location>
</feature>
<keyword evidence="6" id="KW-0808">Transferase</keyword>
<dbReference type="InterPro" id="IPR005467">
    <property type="entry name" value="His_kinase_dom"/>
</dbReference>
<accession>A0A1I3QJQ2</accession>
<comment type="similarity">
    <text evidence="3">In the N-terminal section; belongs to the phytochrome family.</text>
</comment>
<dbReference type="InterPro" id="IPR008207">
    <property type="entry name" value="Sig_transdc_His_kin_Hpt_dom"/>
</dbReference>
<dbReference type="PROSITE" id="PS50894">
    <property type="entry name" value="HPT"/>
    <property type="match status" value="1"/>
</dbReference>
<dbReference type="SMART" id="SM00086">
    <property type="entry name" value="PAC"/>
    <property type="match status" value="2"/>
</dbReference>
<proteinExistence type="inferred from homology"/>
<dbReference type="OrthoDB" id="9810730at2"/>
<evidence type="ECO:0000313" key="22">
    <source>
        <dbReference type="EMBL" id="SFJ34354.1"/>
    </source>
</evidence>
<evidence type="ECO:0000256" key="9">
    <source>
        <dbReference type="ARBA" id="ARBA00022840"/>
    </source>
</evidence>
<dbReference type="SUPFAM" id="SSF55874">
    <property type="entry name" value="ATPase domain of HSP90 chaperone/DNA topoisomerase II/histidine kinase"/>
    <property type="match status" value="1"/>
</dbReference>
<evidence type="ECO:0000259" key="20">
    <source>
        <dbReference type="PROSITE" id="PS50113"/>
    </source>
</evidence>
<feature type="modified residue" description="4-aspartylphosphate" evidence="15">
    <location>
        <position position="719"/>
    </location>
</feature>
<dbReference type="InterPro" id="IPR036641">
    <property type="entry name" value="HPT_dom_sf"/>
</dbReference>
<dbReference type="STRING" id="1005945.SAMN05216561_1265"/>
<evidence type="ECO:0000259" key="17">
    <source>
        <dbReference type="PROSITE" id="PS50109"/>
    </source>
</evidence>
<dbReference type="CDD" id="cd16922">
    <property type="entry name" value="HATPase_EvgS-ArcB-TorS-like"/>
    <property type="match status" value="1"/>
</dbReference>
<dbReference type="PROSITE" id="PS50112">
    <property type="entry name" value="PAS"/>
    <property type="match status" value="1"/>
</dbReference>
<dbReference type="Gene3D" id="3.40.50.2300">
    <property type="match status" value="1"/>
</dbReference>
<evidence type="ECO:0000256" key="16">
    <source>
        <dbReference type="SAM" id="MobiDB-lite"/>
    </source>
</evidence>
<feature type="region of interest" description="Disordered" evidence="16">
    <location>
        <begin position="789"/>
        <end position="808"/>
    </location>
</feature>
<protein>
    <recommendedName>
        <fullName evidence="13">Circadian input-output histidine kinase CikA</fullName>
        <ecNumber evidence="4">2.7.13.3</ecNumber>
    </recommendedName>
    <alternativeName>
        <fullName evidence="12">Sensory/regulatory protein RpfC</fullName>
    </alternativeName>
</protein>
<evidence type="ECO:0000259" key="19">
    <source>
        <dbReference type="PROSITE" id="PS50112"/>
    </source>
</evidence>
<evidence type="ECO:0000313" key="23">
    <source>
        <dbReference type="Proteomes" id="UP000198649"/>
    </source>
</evidence>
<dbReference type="InterPro" id="IPR013655">
    <property type="entry name" value="PAS_fold_3"/>
</dbReference>
<dbReference type="PROSITE" id="PS50110">
    <property type="entry name" value="RESPONSE_REGULATORY"/>
    <property type="match status" value="1"/>
</dbReference>
<dbReference type="EMBL" id="FOQG01000026">
    <property type="protein sequence ID" value="SFJ34354.1"/>
    <property type="molecule type" value="Genomic_DNA"/>
</dbReference>
<dbReference type="InterPro" id="IPR000700">
    <property type="entry name" value="PAS-assoc_C"/>
</dbReference>
<feature type="domain" description="Response regulatory" evidence="18">
    <location>
        <begin position="670"/>
        <end position="787"/>
    </location>
</feature>
<dbReference type="Gene3D" id="1.10.287.130">
    <property type="match status" value="1"/>
</dbReference>
<dbReference type="GO" id="GO:0005886">
    <property type="term" value="C:plasma membrane"/>
    <property type="evidence" value="ECO:0007669"/>
    <property type="project" value="UniProtKB-SubCell"/>
</dbReference>
<dbReference type="SUPFAM" id="SSF47226">
    <property type="entry name" value="Histidine-containing phosphotransfer domain, HPT domain"/>
    <property type="match status" value="1"/>
</dbReference>
<dbReference type="SUPFAM" id="SSF47384">
    <property type="entry name" value="Homodimeric domain of signal transducing histidine kinase"/>
    <property type="match status" value="1"/>
</dbReference>
<keyword evidence="7" id="KW-0547">Nucleotide-binding</keyword>
<dbReference type="PRINTS" id="PR00344">
    <property type="entry name" value="BCTRLSENSOR"/>
</dbReference>
<evidence type="ECO:0000256" key="11">
    <source>
        <dbReference type="ARBA" id="ARBA00064003"/>
    </source>
</evidence>
<reference evidence="22 23" key="1">
    <citation type="submission" date="2016-10" db="EMBL/GenBank/DDBJ databases">
        <authorList>
            <person name="de Groot N.N."/>
        </authorList>
    </citation>
    <scope>NUCLEOTIDE SEQUENCE [LARGE SCALE GENOMIC DNA]</scope>
    <source>
        <strain evidence="22 23">CGMCC 1.11156</strain>
    </source>
</reference>
<feature type="domain" description="PAC" evidence="20">
    <location>
        <begin position="77"/>
        <end position="129"/>
    </location>
</feature>
<organism evidence="22 23">
    <name type="scientific">Nocardioides psychrotolerans</name>
    <dbReference type="NCBI Taxonomy" id="1005945"/>
    <lineage>
        <taxon>Bacteria</taxon>
        <taxon>Bacillati</taxon>
        <taxon>Actinomycetota</taxon>
        <taxon>Actinomycetes</taxon>
        <taxon>Propionibacteriales</taxon>
        <taxon>Nocardioidaceae</taxon>
        <taxon>Nocardioides</taxon>
    </lineage>
</organism>
<dbReference type="CDD" id="cd00082">
    <property type="entry name" value="HisKA"/>
    <property type="match status" value="1"/>
</dbReference>
<dbReference type="EC" id="2.7.13.3" evidence="4"/>
<dbReference type="InterPro" id="IPR000014">
    <property type="entry name" value="PAS"/>
</dbReference>
<dbReference type="InterPro" id="IPR003594">
    <property type="entry name" value="HATPase_dom"/>
</dbReference>
<name>A0A1I3QJQ2_9ACTN</name>
<dbReference type="Pfam" id="PF00072">
    <property type="entry name" value="Response_reg"/>
    <property type="match status" value="1"/>
</dbReference>
<dbReference type="NCBIfam" id="TIGR00229">
    <property type="entry name" value="sensory_box"/>
    <property type="match status" value="1"/>
</dbReference>
<evidence type="ECO:0000256" key="4">
    <source>
        <dbReference type="ARBA" id="ARBA00012438"/>
    </source>
</evidence>
<evidence type="ECO:0000256" key="2">
    <source>
        <dbReference type="ARBA" id="ARBA00004236"/>
    </source>
</evidence>
<dbReference type="InterPro" id="IPR001610">
    <property type="entry name" value="PAC"/>
</dbReference>
<evidence type="ECO:0000256" key="7">
    <source>
        <dbReference type="ARBA" id="ARBA00022741"/>
    </source>
</evidence>
<evidence type="ECO:0000256" key="3">
    <source>
        <dbReference type="ARBA" id="ARBA00006402"/>
    </source>
</evidence>
<dbReference type="SUPFAM" id="SSF52172">
    <property type="entry name" value="CheY-like"/>
    <property type="match status" value="1"/>
</dbReference>
<dbReference type="InterPro" id="IPR011006">
    <property type="entry name" value="CheY-like_superfamily"/>
</dbReference>
<dbReference type="InterPro" id="IPR035965">
    <property type="entry name" value="PAS-like_dom_sf"/>
</dbReference>
<sequence length="928" mass="100796">MDLPELYRDIVETSPDGIWVFDLEGNTVYANAELARMYGVPRDDFARVAVFDTLDEPGRAQLTEHLAGVRRGELNDSEVECQFVRHDGSTTWILVRESALRSPEGSIIAILHRISEFTDRRATINELEASRERLDEAQRIARVGSWDWDVVRDEITASTWLTEIYGLTPETFPRTYERFLAMVHPDDLGAVQEAVAGAAESGEDFVFVARIRGTNDWIWTRGRGIVRRDEHGEVISMSGTHQDITEVKEAEIALLDLVRQNVLMQAVASAANEAHTLTDVLSQAGSMVVLHDDWRRARAFTVADGCLVPLYIDEAGREADLQTPEESARELALAMRAYNARASVWSEDRLTIAFNVMHDDVVHAVVTIASDPPLYRHQMIQDMVESIALQLGQVAEREHNQRVLADARDDAMEASRQKSEFLATMSHEIRTPLNGVIGLTDLLMRTTLDTDQQRLAAGVQVASRALMSVINDVLDFSKIEAGRLELEQVDFELRPLLEQVASVMAETARGKGIGLVVDCDDSVPERLGGDPTRLAQVVSNLLSNAVKFTALGEVRACARTVPHGEGFLLTVEVSDTGIGISPEEVPGLFAPFTQADSSTTRLYGGTGLGLAISKEIVEALGGTISYSPHVPNGSTFTFTAAMAAVDAGAPRPAVATRPAAPSVKDHRGQRVLVVEDNVVNQMVASGLLESLGYTVELADDGIAALEVLGRRSFDVVLMDVQMPRMDGYAATRALREVEGGGRRTPVIAMTAAAVDGERERCLEAGMDDYLTKPVDPGALGDALSRWTGKPPEEAPVSNDELVLPPTPPIDGLDVERLDMLRDLDPGNTSYLDRAISNFRANTLVVVETIREHVLSGDADKMRQAAHKLAGSALNLGVVRSAAAARELEWLGDAGTTDGGGDLLGPLEAALDEGRALLRSYQATYGGGS</sequence>
<keyword evidence="5 15" id="KW-0597">Phosphoprotein</keyword>
<evidence type="ECO:0000256" key="5">
    <source>
        <dbReference type="ARBA" id="ARBA00022553"/>
    </source>
</evidence>
<feature type="domain" description="PAS" evidence="19">
    <location>
        <begin position="3"/>
        <end position="73"/>
    </location>
</feature>
<dbReference type="InterPro" id="IPR004358">
    <property type="entry name" value="Sig_transdc_His_kin-like_C"/>
</dbReference>
<dbReference type="GO" id="GO:0006355">
    <property type="term" value="P:regulation of DNA-templated transcription"/>
    <property type="evidence" value="ECO:0007669"/>
    <property type="project" value="InterPro"/>
</dbReference>
<dbReference type="Pfam" id="PF01627">
    <property type="entry name" value="Hpt"/>
    <property type="match status" value="1"/>
</dbReference>
<evidence type="ECO:0000256" key="8">
    <source>
        <dbReference type="ARBA" id="ARBA00022777"/>
    </source>
</evidence>
<dbReference type="FunFam" id="3.30.565.10:FF:000010">
    <property type="entry name" value="Sensor histidine kinase RcsC"/>
    <property type="match status" value="1"/>
</dbReference>
<evidence type="ECO:0000256" key="1">
    <source>
        <dbReference type="ARBA" id="ARBA00000085"/>
    </source>
</evidence>
<dbReference type="Pfam" id="PF00512">
    <property type="entry name" value="HisKA"/>
    <property type="match status" value="1"/>
</dbReference>
<dbReference type="Proteomes" id="UP000198649">
    <property type="component" value="Unassembled WGS sequence"/>
</dbReference>
<keyword evidence="10" id="KW-0902">Two-component regulatory system</keyword>
<comment type="subcellular location">
    <subcellularLocation>
        <location evidence="2">Cell membrane</location>
    </subcellularLocation>
</comment>
<dbReference type="SMART" id="SM00448">
    <property type="entry name" value="REC"/>
    <property type="match status" value="1"/>
</dbReference>
<dbReference type="SMART" id="SM00091">
    <property type="entry name" value="PAS"/>
    <property type="match status" value="2"/>
</dbReference>
<dbReference type="PANTHER" id="PTHR45339">
    <property type="entry name" value="HYBRID SIGNAL TRANSDUCTION HISTIDINE KINASE J"/>
    <property type="match status" value="1"/>
</dbReference>
<gene>
    <name evidence="22" type="ORF">SAMN05216561_1265</name>
</gene>
<dbReference type="RefSeq" id="WP_091117295.1">
    <property type="nucleotide sequence ID" value="NZ_BKAF01000037.1"/>
</dbReference>
<dbReference type="PROSITE" id="PS50109">
    <property type="entry name" value="HIS_KIN"/>
    <property type="match status" value="1"/>
</dbReference>
<evidence type="ECO:0000256" key="13">
    <source>
        <dbReference type="ARBA" id="ARBA00074306"/>
    </source>
</evidence>
<comment type="catalytic activity">
    <reaction evidence="1">
        <text>ATP + protein L-histidine = ADP + protein N-phospho-L-histidine.</text>
        <dbReference type="EC" id="2.7.13.3"/>
    </reaction>
</comment>
<evidence type="ECO:0000256" key="6">
    <source>
        <dbReference type="ARBA" id="ARBA00022679"/>
    </source>
</evidence>
<dbReference type="Gene3D" id="3.30.565.10">
    <property type="entry name" value="Histidine kinase-like ATPase, C-terminal domain"/>
    <property type="match status" value="1"/>
</dbReference>
<evidence type="ECO:0000256" key="10">
    <source>
        <dbReference type="ARBA" id="ARBA00023012"/>
    </source>
</evidence>
<dbReference type="SUPFAM" id="SSF55785">
    <property type="entry name" value="PYP-like sensor domain (PAS domain)"/>
    <property type="match status" value="2"/>
</dbReference>
<comment type="subunit">
    <text evidence="11">At low DSF concentrations, interacts with RpfF.</text>
</comment>
<dbReference type="GO" id="GO:0000155">
    <property type="term" value="F:phosphorelay sensor kinase activity"/>
    <property type="evidence" value="ECO:0007669"/>
    <property type="project" value="InterPro"/>
</dbReference>
<keyword evidence="23" id="KW-1185">Reference proteome</keyword>
<dbReference type="CDD" id="cd00130">
    <property type="entry name" value="PAS"/>
    <property type="match status" value="2"/>
</dbReference>
<dbReference type="InterPro" id="IPR003661">
    <property type="entry name" value="HisK_dim/P_dom"/>
</dbReference>
<evidence type="ECO:0000259" key="18">
    <source>
        <dbReference type="PROSITE" id="PS50110"/>
    </source>
</evidence>
<dbReference type="Gene3D" id="2.10.70.100">
    <property type="match status" value="1"/>
</dbReference>